<sequence length="407" mass="47800">MPENLNPKFEQIVPEEEDIEEEEQSEKTGFNYIKAEKLARKSLNPLESAEVDKKIKKLYGSCVEQLEKCPAKYKIFQLEVDRQRLIMAQENRQEPKIKARQINYDSKQNVFVYKSKNNYDVKATVGDLVSDIDWDLYYEIDTKSHPELADFKKDYQAKIFVAQIAEVENEQLLIERIEIDKVEKHNTALGEAYAKTYQALLAKKEKRQRGESSIDRRSGFVFEKILSSLLSKLSYDLGKKWDFDVVEVNVENDVRDKIDLILRIYDRHRGVYVEKESTPEEIKKGFQVTLMRFSDYAYRGKQAKVEKMKERIEQAKKYGKKTLVDDVALISPGEEFEDVAGVLKIWERQDMVPGGPENFLSIEKIVDKYLKEIFRGTRLDFEKNQEFEKELRQYFKAKGMKENEKGK</sequence>
<name>A0A1G1XNS0_9BACT</name>
<dbReference type="EMBL" id="MHHZ01000015">
    <property type="protein sequence ID" value="OGY41601.1"/>
    <property type="molecule type" value="Genomic_DNA"/>
</dbReference>
<gene>
    <name evidence="2" type="ORF">A2Y82_01285</name>
</gene>
<protein>
    <submittedName>
        <fullName evidence="2">Uncharacterized protein</fullName>
    </submittedName>
</protein>
<evidence type="ECO:0000313" key="3">
    <source>
        <dbReference type="Proteomes" id="UP000176498"/>
    </source>
</evidence>
<evidence type="ECO:0000256" key="1">
    <source>
        <dbReference type="SAM" id="MobiDB-lite"/>
    </source>
</evidence>
<feature type="region of interest" description="Disordered" evidence="1">
    <location>
        <begin position="1"/>
        <end position="26"/>
    </location>
</feature>
<dbReference type="Proteomes" id="UP000176498">
    <property type="component" value="Unassembled WGS sequence"/>
</dbReference>
<organism evidence="2 3">
    <name type="scientific">Candidatus Buchananbacteria bacterium RBG_13_36_9</name>
    <dbReference type="NCBI Taxonomy" id="1797530"/>
    <lineage>
        <taxon>Bacteria</taxon>
        <taxon>Candidatus Buchananiibacteriota</taxon>
    </lineage>
</organism>
<evidence type="ECO:0000313" key="2">
    <source>
        <dbReference type="EMBL" id="OGY41601.1"/>
    </source>
</evidence>
<dbReference type="AlphaFoldDB" id="A0A1G1XNS0"/>
<accession>A0A1G1XNS0</accession>
<feature type="compositionally biased region" description="Acidic residues" evidence="1">
    <location>
        <begin position="13"/>
        <end position="24"/>
    </location>
</feature>
<comment type="caution">
    <text evidence="2">The sequence shown here is derived from an EMBL/GenBank/DDBJ whole genome shotgun (WGS) entry which is preliminary data.</text>
</comment>
<proteinExistence type="predicted"/>
<reference evidence="2 3" key="1">
    <citation type="journal article" date="2016" name="Nat. Commun.">
        <title>Thousands of microbial genomes shed light on interconnected biogeochemical processes in an aquifer system.</title>
        <authorList>
            <person name="Anantharaman K."/>
            <person name="Brown C.T."/>
            <person name="Hug L.A."/>
            <person name="Sharon I."/>
            <person name="Castelle C.J."/>
            <person name="Probst A.J."/>
            <person name="Thomas B.C."/>
            <person name="Singh A."/>
            <person name="Wilkins M.J."/>
            <person name="Karaoz U."/>
            <person name="Brodie E.L."/>
            <person name="Williams K.H."/>
            <person name="Hubbard S.S."/>
            <person name="Banfield J.F."/>
        </authorList>
    </citation>
    <scope>NUCLEOTIDE SEQUENCE [LARGE SCALE GENOMIC DNA]</scope>
</reference>